<proteinExistence type="predicted"/>
<evidence type="ECO:0000313" key="1">
    <source>
        <dbReference type="EMBL" id="KAJ8671741.1"/>
    </source>
</evidence>
<evidence type="ECO:0000313" key="2">
    <source>
        <dbReference type="Proteomes" id="UP001239111"/>
    </source>
</evidence>
<reference evidence="1" key="1">
    <citation type="submission" date="2023-04" db="EMBL/GenBank/DDBJ databases">
        <title>A chromosome-level genome assembly of the parasitoid wasp Eretmocerus hayati.</title>
        <authorList>
            <person name="Zhong Y."/>
            <person name="Liu S."/>
            <person name="Liu Y."/>
        </authorList>
    </citation>
    <scope>NUCLEOTIDE SEQUENCE</scope>
    <source>
        <strain evidence="1">ZJU_SS_LIU_2023</strain>
    </source>
</reference>
<accession>A0ACC2NM87</accession>
<sequence>MASPRLPPEHYERGFKLFQDETKELFGNGFNGYFECIQRQWFQSENAEAVCVPELEDPTNNDTERHHAHLPPVMKIHPAKKNHFRDVIQVSRRNWVTFRRIDNGEIHVPKRSPAQMKKLEGIESARKKFNDAKEKTDQVIMDFLDQCSTFEEEYNISYVPGYLLSCEDLHEALFVYPPDDVPFDEKRNEFHFIKELIIRLDEEIEGDTLDLANNTEPSGGGKHEDSSSETSDSSVPDITDLSEPECGW</sequence>
<keyword evidence="2" id="KW-1185">Reference proteome</keyword>
<name>A0ACC2NM87_9HYME</name>
<protein>
    <submittedName>
        <fullName evidence="1">Uncharacterized protein</fullName>
    </submittedName>
</protein>
<dbReference type="EMBL" id="CM056743">
    <property type="protein sequence ID" value="KAJ8671741.1"/>
    <property type="molecule type" value="Genomic_DNA"/>
</dbReference>
<organism evidence="1 2">
    <name type="scientific">Eretmocerus hayati</name>
    <dbReference type="NCBI Taxonomy" id="131215"/>
    <lineage>
        <taxon>Eukaryota</taxon>
        <taxon>Metazoa</taxon>
        <taxon>Ecdysozoa</taxon>
        <taxon>Arthropoda</taxon>
        <taxon>Hexapoda</taxon>
        <taxon>Insecta</taxon>
        <taxon>Pterygota</taxon>
        <taxon>Neoptera</taxon>
        <taxon>Endopterygota</taxon>
        <taxon>Hymenoptera</taxon>
        <taxon>Apocrita</taxon>
        <taxon>Proctotrupomorpha</taxon>
        <taxon>Chalcidoidea</taxon>
        <taxon>Aphelinidae</taxon>
        <taxon>Aphelininae</taxon>
        <taxon>Eretmocerus</taxon>
    </lineage>
</organism>
<comment type="caution">
    <text evidence="1">The sequence shown here is derived from an EMBL/GenBank/DDBJ whole genome shotgun (WGS) entry which is preliminary data.</text>
</comment>
<gene>
    <name evidence="1" type="ORF">QAD02_003000</name>
</gene>
<dbReference type="Proteomes" id="UP001239111">
    <property type="component" value="Chromosome 3"/>
</dbReference>